<name>A0A378MCW3_LISGR</name>
<dbReference type="InterPro" id="IPR009899">
    <property type="entry name" value="ArdA"/>
</dbReference>
<sequence>MVEIKIFVTNLGKRANGIKQGKWFTLPTSYEEIAEEIELEDQEEYLIQDFDAPFTINEQDSIDHLNYLAELFDEHASSPVIDYIGELVSDGYYGSVEEALEAIDDITVYEGCSNMTDVAYDVAEEYGLLNTRYPDLLRRYFNFQSFGRDLAIEGNYYVANGMVFDLGI</sequence>
<dbReference type="InterPro" id="IPR041893">
    <property type="entry name" value="ArdA_dom3"/>
</dbReference>
<reference evidence="1 2" key="1">
    <citation type="submission" date="2018-06" db="EMBL/GenBank/DDBJ databases">
        <authorList>
            <consortium name="Pathogen Informatics"/>
            <person name="Doyle S."/>
        </authorList>
    </citation>
    <scope>NUCLEOTIDE SEQUENCE [LARGE SCALE GENOMIC DNA]</scope>
    <source>
        <strain evidence="2">NCTC 10815</strain>
    </source>
</reference>
<gene>
    <name evidence="1" type="ORF">NCTC10815_01539</name>
</gene>
<dbReference type="Proteomes" id="UP000254879">
    <property type="component" value="Unassembled WGS sequence"/>
</dbReference>
<dbReference type="RefSeq" id="WP_115345900.1">
    <property type="nucleotide sequence ID" value="NZ_UGPG01000001.1"/>
</dbReference>
<dbReference type="Gene3D" id="1.10.10.1190">
    <property type="entry name" value="Antirestriction protein ArdA, domain 3"/>
    <property type="match status" value="1"/>
</dbReference>
<protein>
    <submittedName>
        <fullName evidence="1">Antirestriction protein</fullName>
    </submittedName>
</protein>
<dbReference type="Gene3D" id="3.10.20.480">
    <property type="entry name" value="Antirestriction protein ArdA, domain 1"/>
    <property type="match status" value="1"/>
</dbReference>
<evidence type="ECO:0000313" key="1">
    <source>
        <dbReference type="EMBL" id="STY44219.1"/>
    </source>
</evidence>
<dbReference type="Pfam" id="PF07275">
    <property type="entry name" value="ArdA"/>
    <property type="match status" value="1"/>
</dbReference>
<proteinExistence type="predicted"/>
<accession>A0A378MCW3</accession>
<organism evidence="1 2">
    <name type="scientific">Listeria grayi</name>
    <name type="common">Listeria murrayi</name>
    <dbReference type="NCBI Taxonomy" id="1641"/>
    <lineage>
        <taxon>Bacteria</taxon>
        <taxon>Bacillati</taxon>
        <taxon>Bacillota</taxon>
        <taxon>Bacilli</taxon>
        <taxon>Bacillales</taxon>
        <taxon>Listeriaceae</taxon>
        <taxon>Listeria</taxon>
    </lineage>
</organism>
<dbReference type="EMBL" id="UGPG01000001">
    <property type="protein sequence ID" value="STY44219.1"/>
    <property type="molecule type" value="Genomic_DNA"/>
</dbReference>
<evidence type="ECO:0000313" key="2">
    <source>
        <dbReference type="Proteomes" id="UP000254879"/>
    </source>
</evidence>
<dbReference type="InterPro" id="IPR041895">
    <property type="entry name" value="ArdA_dom1"/>
</dbReference>
<dbReference type="AlphaFoldDB" id="A0A378MCW3"/>